<organism evidence="1 2">
    <name type="scientific">Evansella alkalicola</name>
    <dbReference type="NCBI Taxonomy" id="745819"/>
    <lineage>
        <taxon>Bacteria</taxon>
        <taxon>Bacillati</taxon>
        <taxon>Bacillota</taxon>
        <taxon>Bacilli</taxon>
        <taxon>Bacillales</taxon>
        <taxon>Bacillaceae</taxon>
        <taxon>Evansella</taxon>
    </lineage>
</organism>
<keyword evidence="2" id="KW-1185">Reference proteome</keyword>
<dbReference type="PANTHER" id="PTHR11358:SF41">
    <property type="entry name" value="ARGINASE"/>
    <property type="match status" value="1"/>
</dbReference>
<dbReference type="RefSeq" id="WP_088073657.1">
    <property type="nucleotide sequence ID" value="NZ_JAHQCR010000063.1"/>
</dbReference>
<evidence type="ECO:0000313" key="1">
    <source>
        <dbReference type="EMBL" id="MBU9722860.1"/>
    </source>
</evidence>
<protein>
    <submittedName>
        <fullName evidence="1">Arginase family protein</fullName>
    </submittedName>
</protein>
<evidence type="ECO:0000313" key="2">
    <source>
        <dbReference type="Proteomes" id="UP000790580"/>
    </source>
</evidence>
<dbReference type="PANTHER" id="PTHR11358">
    <property type="entry name" value="ARGINASE/AGMATINASE"/>
    <property type="match status" value="1"/>
</dbReference>
<proteinExistence type="predicted"/>
<dbReference type="InterPro" id="IPR006035">
    <property type="entry name" value="Ureohydrolase"/>
</dbReference>
<sequence length="270" mass="31145">MNQKRHVTVLDFDHTYDSQPFLHNNEYDWIDFTRLRGTKKYCEEYSLSTIYEKIRKKENNGITFIGSGDYHYVTYLLLSNVRVPFTLVLFDHHTDLLKSPLSDFITCGSWGLHAIEQLKLLKKVIIIGVNPELIKTIPPHVAHKVTIFPNTPFSLNKKIIYKQILQQIPTRTVYISIDKDVLNRNDAITNWDQGDLHLSFLNETIQLISNYKTIEGVDICGESPPSHTQSFSVNGNNPHEINSKTNKQILDGLLSIMDKNSFTPNQVDYH</sequence>
<gene>
    <name evidence="1" type="ORF">KS407_15695</name>
</gene>
<dbReference type="InterPro" id="IPR023696">
    <property type="entry name" value="Ureohydrolase_dom_sf"/>
</dbReference>
<dbReference type="SUPFAM" id="SSF52768">
    <property type="entry name" value="Arginase/deacetylase"/>
    <property type="match status" value="1"/>
</dbReference>
<name>A0ABS6JWU2_9BACI</name>
<accession>A0ABS6JWU2</accession>
<reference evidence="1 2" key="1">
    <citation type="submission" date="2021-06" db="EMBL/GenBank/DDBJ databases">
        <title>Bacillus sp. RD4P76, an endophyte from a halophyte.</title>
        <authorList>
            <person name="Sun J.-Q."/>
        </authorList>
    </citation>
    <scope>NUCLEOTIDE SEQUENCE [LARGE SCALE GENOMIC DNA]</scope>
    <source>
        <strain evidence="1 2">JCM 17098</strain>
    </source>
</reference>
<dbReference type="EMBL" id="JAHQCR010000063">
    <property type="protein sequence ID" value="MBU9722860.1"/>
    <property type="molecule type" value="Genomic_DNA"/>
</dbReference>
<dbReference type="Pfam" id="PF00491">
    <property type="entry name" value="Arginase"/>
    <property type="match status" value="1"/>
</dbReference>
<dbReference type="Gene3D" id="3.40.800.10">
    <property type="entry name" value="Ureohydrolase domain"/>
    <property type="match status" value="1"/>
</dbReference>
<comment type="caution">
    <text evidence="1">The sequence shown here is derived from an EMBL/GenBank/DDBJ whole genome shotgun (WGS) entry which is preliminary data.</text>
</comment>
<dbReference type="Proteomes" id="UP000790580">
    <property type="component" value="Unassembled WGS sequence"/>
</dbReference>